<dbReference type="PANTHER" id="PTHR43178:SF5">
    <property type="entry name" value="LIPOAMIDE ACYLTRANSFERASE COMPONENT OF BRANCHED-CHAIN ALPHA-KETO ACID DEHYDROGENASE COMPLEX, MITOCHONDRIAL"/>
    <property type="match status" value="1"/>
</dbReference>
<dbReference type="EC" id="2.3.1.-" evidence="7"/>
<evidence type="ECO:0000256" key="1">
    <source>
        <dbReference type="ARBA" id="ARBA00001938"/>
    </source>
</evidence>
<dbReference type="InterPro" id="IPR011053">
    <property type="entry name" value="Single_hybrid_motif"/>
</dbReference>
<evidence type="ECO:0000256" key="6">
    <source>
        <dbReference type="ARBA" id="ARBA00023315"/>
    </source>
</evidence>
<feature type="compositionally biased region" description="Acidic residues" evidence="8">
    <location>
        <begin position="81"/>
        <end position="92"/>
    </location>
</feature>
<evidence type="ECO:0000259" key="9">
    <source>
        <dbReference type="PROSITE" id="PS50968"/>
    </source>
</evidence>
<comment type="caution">
    <text evidence="11">The sequence shown here is derived from an EMBL/GenBank/DDBJ whole genome shotgun (WGS) entry which is preliminary data.</text>
</comment>
<dbReference type="PROSITE" id="PS00189">
    <property type="entry name" value="LIPOYL"/>
    <property type="match status" value="1"/>
</dbReference>
<dbReference type="SUPFAM" id="SSF47005">
    <property type="entry name" value="Peripheral subunit-binding domain of 2-oxo acid dehydrogenase complex"/>
    <property type="match status" value="1"/>
</dbReference>
<dbReference type="Pfam" id="PF00364">
    <property type="entry name" value="Biotin_lipoyl"/>
    <property type="match status" value="1"/>
</dbReference>
<evidence type="ECO:0000313" key="12">
    <source>
        <dbReference type="Proteomes" id="UP001596303"/>
    </source>
</evidence>
<evidence type="ECO:0000256" key="7">
    <source>
        <dbReference type="RuleBase" id="RU003423"/>
    </source>
</evidence>
<accession>A0ABW1SE29</accession>
<evidence type="ECO:0000256" key="5">
    <source>
        <dbReference type="ARBA" id="ARBA00022823"/>
    </source>
</evidence>
<keyword evidence="5 7" id="KW-0450">Lipoyl</keyword>
<feature type="region of interest" description="Disordered" evidence="8">
    <location>
        <begin position="81"/>
        <end position="139"/>
    </location>
</feature>
<dbReference type="SUPFAM" id="SSF51230">
    <property type="entry name" value="Single hybrid motif"/>
    <property type="match status" value="1"/>
</dbReference>
<evidence type="ECO:0000256" key="8">
    <source>
        <dbReference type="SAM" id="MobiDB-lite"/>
    </source>
</evidence>
<dbReference type="EMBL" id="JBHSSW010000066">
    <property type="protein sequence ID" value="MFC6199925.1"/>
    <property type="molecule type" value="Genomic_DNA"/>
</dbReference>
<dbReference type="CDD" id="cd06849">
    <property type="entry name" value="lipoyl_domain"/>
    <property type="match status" value="1"/>
</dbReference>
<dbReference type="InterPro" id="IPR001078">
    <property type="entry name" value="2-oxoacid_DH_actylTfrase"/>
</dbReference>
<dbReference type="Pfam" id="PF00198">
    <property type="entry name" value="2-oxoacid_dh"/>
    <property type="match status" value="1"/>
</dbReference>
<feature type="domain" description="Peripheral subunit-binding (PSBD)" evidence="10">
    <location>
        <begin position="144"/>
        <end position="181"/>
    </location>
</feature>
<name>A0ABW1SE29_9PROT</name>
<dbReference type="PANTHER" id="PTHR43178">
    <property type="entry name" value="DIHYDROLIPOAMIDE ACETYLTRANSFERASE COMPONENT OF PYRUVATE DEHYDROGENASE COMPLEX"/>
    <property type="match status" value="1"/>
</dbReference>
<reference evidence="12" key="1">
    <citation type="journal article" date="2019" name="Int. J. Syst. Evol. Microbiol.">
        <title>The Global Catalogue of Microorganisms (GCM) 10K type strain sequencing project: providing services to taxonomists for standard genome sequencing and annotation.</title>
        <authorList>
            <consortium name="The Broad Institute Genomics Platform"/>
            <consortium name="The Broad Institute Genome Sequencing Center for Infectious Disease"/>
            <person name="Wu L."/>
            <person name="Ma J."/>
        </authorList>
    </citation>
    <scope>NUCLEOTIDE SEQUENCE [LARGE SCALE GENOMIC DNA]</scope>
    <source>
        <strain evidence="12">CGMCC-1.15741</strain>
    </source>
</reference>
<comment type="similarity">
    <text evidence="2 7">Belongs to the 2-oxoacid dehydrogenase family.</text>
</comment>
<dbReference type="RefSeq" id="WP_377381569.1">
    <property type="nucleotide sequence ID" value="NZ_JBHSSW010000066.1"/>
</dbReference>
<evidence type="ECO:0000259" key="10">
    <source>
        <dbReference type="PROSITE" id="PS51826"/>
    </source>
</evidence>
<dbReference type="Gene3D" id="4.10.320.10">
    <property type="entry name" value="E3-binding domain"/>
    <property type="match status" value="1"/>
</dbReference>
<evidence type="ECO:0000256" key="2">
    <source>
        <dbReference type="ARBA" id="ARBA00007317"/>
    </source>
</evidence>
<evidence type="ECO:0000256" key="3">
    <source>
        <dbReference type="ARBA" id="ARBA00011484"/>
    </source>
</evidence>
<evidence type="ECO:0000313" key="11">
    <source>
        <dbReference type="EMBL" id="MFC6199925.1"/>
    </source>
</evidence>
<dbReference type="PROSITE" id="PS51826">
    <property type="entry name" value="PSBD"/>
    <property type="match status" value="1"/>
</dbReference>
<gene>
    <name evidence="11" type="ORF">ACFQDM_17770</name>
</gene>
<dbReference type="InterPro" id="IPR003016">
    <property type="entry name" value="2-oxoA_DH_lipoyl-BS"/>
</dbReference>
<dbReference type="InterPro" id="IPR023213">
    <property type="entry name" value="CAT-like_dom_sf"/>
</dbReference>
<feature type="compositionally biased region" description="Polar residues" evidence="8">
    <location>
        <begin position="107"/>
        <end position="125"/>
    </location>
</feature>
<feature type="domain" description="Lipoyl-binding" evidence="9">
    <location>
        <begin position="3"/>
        <end position="78"/>
    </location>
</feature>
<organism evidence="11 12">
    <name type="scientific">Ponticaulis profundi</name>
    <dbReference type="NCBI Taxonomy" id="2665222"/>
    <lineage>
        <taxon>Bacteria</taxon>
        <taxon>Pseudomonadati</taxon>
        <taxon>Pseudomonadota</taxon>
        <taxon>Alphaproteobacteria</taxon>
        <taxon>Hyphomonadales</taxon>
        <taxon>Hyphomonadaceae</taxon>
        <taxon>Ponticaulis</taxon>
    </lineage>
</organism>
<keyword evidence="12" id="KW-1185">Reference proteome</keyword>
<comment type="cofactor">
    <cofactor evidence="1 7">
        <name>(R)-lipoate</name>
        <dbReference type="ChEBI" id="CHEBI:83088"/>
    </cofactor>
</comment>
<dbReference type="InterPro" id="IPR000089">
    <property type="entry name" value="Biotin_lipoyl"/>
</dbReference>
<sequence length="436" mass="46535">MSEHTIKMPDVGEGVTEAEIVAWHVSPGDVVEEDQDLVDVMTDKATVEIPSPVSGKIVSISGDPGDMISVGSPIIVIETDEAVSDSPEEAEVSDNQTEKTAEPAEPQSPSAQDVSPSGDASSKAGTSPRHVGVSVPNGANTKVLASPAVRQRALELDVELSSVVGSGPAGRILREDLDDFVSAGGRAIARSSAPTGRQKRTREHTTNVIGLRRKIAQNMEKAWSVPMITYVEEIDVTELEALRKSLNASRQDDRAKLTLLPFLGRAIVKTVSSFPHTNAHYRADEGSLTEFEAVHLGIATATDKGLVVPVLKHSEAMTVWDMASEIKRLSAAARDGKAGREEITGSTITITSLGAIGGLVTTPILNTPETSIVGVNKIVERPVFDGGGRVVPRLFMNLSSSFDHRIVDGYEAAQFVQKIRAYLETPATLFMEEDAQ</sequence>
<dbReference type="GO" id="GO:0016746">
    <property type="term" value="F:acyltransferase activity"/>
    <property type="evidence" value="ECO:0007669"/>
    <property type="project" value="UniProtKB-KW"/>
</dbReference>
<proteinExistence type="inferred from homology"/>
<keyword evidence="6 7" id="KW-0012">Acyltransferase</keyword>
<dbReference type="Gene3D" id="3.30.559.10">
    <property type="entry name" value="Chloramphenicol acetyltransferase-like domain"/>
    <property type="match status" value="1"/>
</dbReference>
<dbReference type="Proteomes" id="UP001596303">
    <property type="component" value="Unassembled WGS sequence"/>
</dbReference>
<evidence type="ECO:0000256" key="4">
    <source>
        <dbReference type="ARBA" id="ARBA00022679"/>
    </source>
</evidence>
<dbReference type="InterPro" id="IPR004167">
    <property type="entry name" value="PSBD"/>
</dbReference>
<dbReference type="SUPFAM" id="SSF52777">
    <property type="entry name" value="CoA-dependent acyltransferases"/>
    <property type="match status" value="1"/>
</dbReference>
<dbReference type="PROSITE" id="PS50968">
    <property type="entry name" value="BIOTINYL_LIPOYL"/>
    <property type="match status" value="1"/>
</dbReference>
<keyword evidence="4 7" id="KW-0808">Transferase</keyword>
<dbReference type="InterPro" id="IPR050743">
    <property type="entry name" value="2-oxoacid_DH_E2_comp"/>
</dbReference>
<dbReference type="InterPro" id="IPR036625">
    <property type="entry name" value="E3-bd_dom_sf"/>
</dbReference>
<comment type="subunit">
    <text evidence="3">Forms a 24-polypeptide structural core with octahedral symmetry.</text>
</comment>
<dbReference type="Gene3D" id="2.40.50.100">
    <property type="match status" value="1"/>
</dbReference>
<protein>
    <recommendedName>
        <fullName evidence="7">Dihydrolipoamide acetyltransferase component of pyruvate dehydrogenase complex</fullName>
        <ecNumber evidence="7">2.3.1.-</ecNumber>
    </recommendedName>
</protein>
<dbReference type="Pfam" id="PF02817">
    <property type="entry name" value="E3_binding"/>
    <property type="match status" value="1"/>
</dbReference>